<keyword evidence="4" id="KW-0813">Transport</keyword>
<evidence type="ECO:0000256" key="5">
    <source>
        <dbReference type="ARBA" id="ARBA00022475"/>
    </source>
</evidence>
<dbReference type="InterPro" id="IPR001958">
    <property type="entry name" value="Tet-R_TetA/multi-R_MdtG-like"/>
</dbReference>
<evidence type="ECO:0000256" key="8">
    <source>
        <dbReference type="ARBA" id="ARBA00023136"/>
    </source>
</evidence>
<dbReference type="Pfam" id="PF07690">
    <property type="entry name" value="MFS_1"/>
    <property type="match status" value="1"/>
</dbReference>
<dbReference type="OrthoDB" id="9814303at2"/>
<dbReference type="InterPro" id="IPR004812">
    <property type="entry name" value="Efflux_drug-R_Bcr/CmlA"/>
</dbReference>
<dbReference type="STRING" id="366584.SAMN05216377_107169"/>
<evidence type="ECO:0000256" key="3">
    <source>
        <dbReference type="ARBA" id="ARBA00007520"/>
    </source>
</evidence>
<dbReference type="GO" id="GO:0005886">
    <property type="term" value="C:plasma membrane"/>
    <property type="evidence" value="ECO:0007669"/>
    <property type="project" value="UniProtKB-SubCell"/>
</dbReference>
<dbReference type="SUPFAM" id="SSF103473">
    <property type="entry name" value="MFS general substrate transporter"/>
    <property type="match status" value="1"/>
</dbReference>
<evidence type="ECO:0000256" key="1">
    <source>
        <dbReference type="ARBA" id="ARBA00004651"/>
    </source>
</evidence>
<evidence type="ECO:0000256" key="4">
    <source>
        <dbReference type="ARBA" id="ARBA00022448"/>
    </source>
</evidence>
<keyword evidence="5" id="KW-1003">Cell membrane</keyword>
<keyword evidence="8 10" id="KW-0472">Membrane</keyword>
<comment type="subcellular location">
    <subcellularLocation>
        <location evidence="1">Cell membrane</location>
        <topology evidence="1">Multi-pass membrane protein</topology>
    </subcellularLocation>
</comment>
<feature type="transmembrane region" description="Helical" evidence="10">
    <location>
        <begin position="216"/>
        <end position="235"/>
    </location>
</feature>
<protein>
    <submittedName>
        <fullName evidence="12">MFS transporter, DHA1 family, bicyclomycin/chloramphenicol resistance protein</fullName>
    </submittedName>
</protein>
<feature type="transmembrane region" description="Helical" evidence="10">
    <location>
        <begin position="61"/>
        <end position="80"/>
    </location>
</feature>
<feature type="transmembrane region" description="Helical" evidence="10">
    <location>
        <begin position="419"/>
        <end position="441"/>
    </location>
</feature>
<dbReference type="PANTHER" id="PTHR23502:SF132">
    <property type="entry name" value="POLYAMINE TRANSPORTER 2-RELATED"/>
    <property type="match status" value="1"/>
</dbReference>
<evidence type="ECO:0000259" key="11">
    <source>
        <dbReference type="PROSITE" id="PS50850"/>
    </source>
</evidence>
<feature type="transmembrane region" description="Helical" evidence="10">
    <location>
        <begin position="265"/>
        <end position="283"/>
    </location>
</feature>
<name>A0A1G7PM13_PSEOR</name>
<keyword evidence="13" id="KW-1185">Reference proteome</keyword>
<dbReference type="NCBIfam" id="TIGR00710">
    <property type="entry name" value="efflux_Bcr_CflA"/>
    <property type="match status" value="1"/>
</dbReference>
<feature type="compositionally biased region" description="Basic and acidic residues" evidence="9">
    <location>
        <begin position="7"/>
        <end position="44"/>
    </location>
</feature>
<evidence type="ECO:0000256" key="7">
    <source>
        <dbReference type="ARBA" id="ARBA00022989"/>
    </source>
</evidence>
<keyword evidence="7 10" id="KW-1133">Transmembrane helix</keyword>
<dbReference type="PANTHER" id="PTHR23502">
    <property type="entry name" value="MAJOR FACILITATOR SUPERFAMILY"/>
    <property type="match status" value="1"/>
</dbReference>
<proteinExistence type="inferred from homology"/>
<dbReference type="InterPro" id="IPR005829">
    <property type="entry name" value="Sugar_transporter_CS"/>
</dbReference>
<dbReference type="Proteomes" id="UP000198967">
    <property type="component" value="Unassembled WGS sequence"/>
</dbReference>
<dbReference type="InterPro" id="IPR036259">
    <property type="entry name" value="MFS_trans_sf"/>
</dbReference>
<evidence type="ECO:0000256" key="9">
    <source>
        <dbReference type="SAM" id="MobiDB-lite"/>
    </source>
</evidence>
<comment type="similarity">
    <text evidence="3">Belongs to the major facilitator superfamily. TCR/Tet family.</text>
</comment>
<evidence type="ECO:0000256" key="2">
    <source>
        <dbReference type="ARBA" id="ARBA00006236"/>
    </source>
</evidence>
<sequence length="468" mass="47636">MQTTSVREPEHPPVRLDLNRPEHTDGDEPRLGDDAGRSGPERCKGKVPSLSTTAVPSRTRLALLLGGLIALGPLTIDMYLPALPGIAGEFAASASTIQLTLTGTLVGLAAGQLFIGPLADAVGRRTPLLIGTTLHIVSSLLIMVAPNIAVFGALRVLQGVGGAAGAVVAMAVVRDLFTGRPAATLLSRLMLVMGAAPVLAPTLGGELLRFADWRGVFAFLALYGAAILALLAFALPETLPAERRRPARIGATLVSYGTLFKDRTFVGLILMAGFAMAGMFGYVSGSSFVFQEQFGLDAQQFGLLFGAGAIFLIGATQGNAALLRYFEPKQILLVASIAGTVSGAVLAALAATGVGGLVGVVAPLWAVLAAVGFMLPNAPALALSRHGERAGTAAALLGAVQFGVGALTSPVVGLLGNDALAMGLTIAGAQVLALAVLVVVVRPWTLADLEEPTPVPGKAAAEAVVEAA</sequence>
<dbReference type="FunFam" id="1.20.1720.10:FF:000005">
    <property type="entry name" value="Bcr/CflA family efflux transporter"/>
    <property type="match status" value="1"/>
</dbReference>
<feature type="region of interest" description="Disordered" evidence="9">
    <location>
        <begin position="1"/>
        <end position="50"/>
    </location>
</feature>
<dbReference type="AlphaFoldDB" id="A0A1G7PM13"/>
<feature type="transmembrane region" description="Helical" evidence="10">
    <location>
        <begin position="156"/>
        <end position="173"/>
    </location>
</feature>
<dbReference type="PRINTS" id="PR01035">
    <property type="entry name" value="TCRTETA"/>
</dbReference>
<feature type="transmembrane region" description="Helical" evidence="10">
    <location>
        <begin position="390"/>
        <end position="413"/>
    </location>
</feature>
<feature type="transmembrane region" description="Helical" evidence="10">
    <location>
        <begin position="357"/>
        <end position="378"/>
    </location>
</feature>
<dbReference type="PROSITE" id="PS00216">
    <property type="entry name" value="SUGAR_TRANSPORT_1"/>
    <property type="match status" value="1"/>
</dbReference>
<feature type="transmembrane region" description="Helical" evidence="10">
    <location>
        <begin position="185"/>
        <end position="204"/>
    </location>
</feature>
<evidence type="ECO:0000313" key="13">
    <source>
        <dbReference type="Proteomes" id="UP000198967"/>
    </source>
</evidence>
<keyword evidence="6 10" id="KW-0812">Transmembrane</keyword>
<feature type="transmembrane region" description="Helical" evidence="10">
    <location>
        <begin position="92"/>
        <end position="116"/>
    </location>
</feature>
<accession>A0A1G7PM13</accession>
<dbReference type="InterPro" id="IPR011701">
    <property type="entry name" value="MFS"/>
</dbReference>
<comment type="similarity">
    <text evidence="2">Belongs to the major facilitator superfamily. Bcr/CmlA family.</text>
</comment>
<feature type="transmembrane region" description="Helical" evidence="10">
    <location>
        <begin position="303"/>
        <end position="323"/>
    </location>
</feature>
<dbReference type="GO" id="GO:0042910">
    <property type="term" value="F:xenobiotic transmembrane transporter activity"/>
    <property type="evidence" value="ECO:0007669"/>
    <property type="project" value="InterPro"/>
</dbReference>
<gene>
    <name evidence="12" type="ORF">SAMN05216377_107169</name>
</gene>
<evidence type="ECO:0000256" key="10">
    <source>
        <dbReference type="SAM" id="Phobius"/>
    </source>
</evidence>
<feature type="transmembrane region" description="Helical" evidence="10">
    <location>
        <begin position="330"/>
        <end position="351"/>
    </location>
</feature>
<organism evidence="12 13">
    <name type="scientific">Pseudonocardia oroxyli</name>
    <dbReference type="NCBI Taxonomy" id="366584"/>
    <lineage>
        <taxon>Bacteria</taxon>
        <taxon>Bacillati</taxon>
        <taxon>Actinomycetota</taxon>
        <taxon>Actinomycetes</taxon>
        <taxon>Pseudonocardiales</taxon>
        <taxon>Pseudonocardiaceae</taxon>
        <taxon>Pseudonocardia</taxon>
    </lineage>
</organism>
<dbReference type="PROSITE" id="PS50850">
    <property type="entry name" value="MFS"/>
    <property type="match status" value="1"/>
</dbReference>
<dbReference type="EMBL" id="FNBE01000007">
    <property type="protein sequence ID" value="SDF87267.1"/>
    <property type="molecule type" value="Genomic_DNA"/>
</dbReference>
<evidence type="ECO:0000256" key="6">
    <source>
        <dbReference type="ARBA" id="ARBA00022692"/>
    </source>
</evidence>
<evidence type="ECO:0000313" key="12">
    <source>
        <dbReference type="EMBL" id="SDF87267.1"/>
    </source>
</evidence>
<reference evidence="12 13" key="1">
    <citation type="submission" date="2016-10" db="EMBL/GenBank/DDBJ databases">
        <authorList>
            <person name="de Groot N.N."/>
        </authorList>
    </citation>
    <scope>NUCLEOTIDE SEQUENCE [LARGE SCALE GENOMIC DNA]</scope>
    <source>
        <strain evidence="12 13">CGMCC 4.3143</strain>
    </source>
</reference>
<dbReference type="GO" id="GO:1990961">
    <property type="term" value="P:xenobiotic detoxification by transmembrane export across the plasma membrane"/>
    <property type="evidence" value="ECO:0007669"/>
    <property type="project" value="InterPro"/>
</dbReference>
<dbReference type="Gene3D" id="1.20.1720.10">
    <property type="entry name" value="Multidrug resistance protein D"/>
    <property type="match status" value="1"/>
</dbReference>
<dbReference type="CDD" id="cd17320">
    <property type="entry name" value="MFS_MdfA_MDR_like"/>
    <property type="match status" value="1"/>
</dbReference>
<feature type="domain" description="Major facilitator superfamily (MFS) profile" evidence="11">
    <location>
        <begin position="59"/>
        <end position="446"/>
    </location>
</feature>
<dbReference type="InterPro" id="IPR020846">
    <property type="entry name" value="MFS_dom"/>
</dbReference>
<feature type="transmembrane region" description="Helical" evidence="10">
    <location>
        <begin position="128"/>
        <end position="150"/>
    </location>
</feature>